<dbReference type="PANTHER" id="PTHR22550:SF14">
    <property type="entry name" value="VWFA DOMAIN-CONTAINING PROTEIN"/>
    <property type="match status" value="1"/>
</dbReference>
<dbReference type="Gene3D" id="3.40.50.410">
    <property type="entry name" value="von Willebrand factor, type A domain"/>
    <property type="match status" value="1"/>
</dbReference>
<accession>R4YR67</accession>
<feature type="region of interest" description="Disordered" evidence="2">
    <location>
        <begin position="472"/>
        <end position="617"/>
    </location>
</feature>
<keyword evidence="3" id="KW-0472">Membrane</keyword>
<reference evidence="5 6" key="1">
    <citation type="journal article" date="2013" name="Nat. Commun.">
        <title>Genome sequence and functional genomic analysis of the oil-degrading bacterium Oleispira antarctica.</title>
        <authorList>
            <person name="Kube M."/>
            <person name="Chernikova T.N."/>
            <person name="Al-Ramahi Y."/>
            <person name="Beloqui A."/>
            <person name="Lopez-Cortez N."/>
            <person name="Guazzaroni M.E."/>
            <person name="Heipieper H.J."/>
            <person name="Klages S."/>
            <person name="Kotsyurbenko O.R."/>
            <person name="Langer I."/>
            <person name="Nechitaylo T.Y."/>
            <person name="Lunsdorf H."/>
            <person name="Fernandez M."/>
            <person name="Juarez S."/>
            <person name="Ciordia S."/>
            <person name="Singer A."/>
            <person name="Kagan O."/>
            <person name="Egorova O."/>
            <person name="Petit P.A."/>
            <person name="Stogios P."/>
            <person name="Kim Y."/>
            <person name="Tchigvintsev A."/>
            <person name="Flick R."/>
            <person name="Denaro R."/>
            <person name="Genovese M."/>
            <person name="Albar J.P."/>
            <person name="Reva O.N."/>
            <person name="Martinez-Gomariz M."/>
            <person name="Tran H."/>
            <person name="Ferrer M."/>
            <person name="Savchenko A."/>
            <person name="Yakunin A.F."/>
            <person name="Yakimov M.M."/>
            <person name="Golyshina O.V."/>
            <person name="Reinhardt R."/>
            <person name="Golyshin P.N."/>
        </authorList>
    </citation>
    <scope>NUCLEOTIDE SEQUENCE [LARGE SCALE GENOMIC DNA]</scope>
</reference>
<evidence type="ECO:0000256" key="2">
    <source>
        <dbReference type="SAM" id="MobiDB-lite"/>
    </source>
</evidence>
<dbReference type="PROSITE" id="PS50005">
    <property type="entry name" value="TPR"/>
    <property type="match status" value="1"/>
</dbReference>
<dbReference type="PANTHER" id="PTHR22550">
    <property type="entry name" value="SPORE GERMINATION PROTEIN"/>
    <property type="match status" value="1"/>
</dbReference>
<dbReference type="InterPro" id="IPR019734">
    <property type="entry name" value="TPR_rpt"/>
</dbReference>
<feature type="compositionally biased region" description="Acidic residues" evidence="2">
    <location>
        <begin position="521"/>
        <end position="530"/>
    </location>
</feature>
<feature type="domain" description="VWFA" evidence="4">
    <location>
        <begin position="96"/>
        <end position="293"/>
    </location>
</feature>
<dbReference type="SUPFAM" id="SSF48452">
    <property type="entry name" value="TPR-like"/>
    <property type="match status" value="1"/>
</dbReference>
<evidence type="ECO:0000256" key="1">
    <source>
        <dbReference type="PROSITE-ProRule" id="PRU00339"/>
    </source>
</evidence>
<dbReference type="Proteomes" id="UP000032749">
    <property type="component" value="Chromosome"/>
</dbReference>
<feature type="transmembrane region" description="Helical" evidence="3">
    <location>
        <begin position="12"/>
        <end position="30"/>
    </location>
</feature>
<feature type="compositionally biased region" description="Acidic residues" evidence="2">
    <location>
        <begin position="481"/>
        <end position="490"/>
    </location>
</feature>
<dbReference type="EMBL" id="FO203512">
    <property type="protein sequence ID" value="CCK75763.1"/>
    <property type="molecule type" value="Genomic_DNA"/>
</dbReference>
<evidence type="ECO:0000313" key="6">
    <source>
        <dbReference type="Proteomes" id="UP000032749"/>
    </source>
</evidence>
<dbReference type="HOGENOM" id="CLU_024570_3_1_6"/>
<protein>
    <submittedName>
        <fullName evidence="5">TPR domain protein</fullName>
    </submittedName>
</protein>
<evidence type="ECO:0000313" key="5">
    <source>
        <dbReference type="EMBL" id="CCK75763.1"/>
    </source>
</evidence>
<dbReference type="InterPro" id="IPR036465">
    <property type="entry name" value="vWFA_dom_sf"/>
</dbReference>
<dbReference type="STRING" id="698738.OLEAN_C15870"/>
<dbReference type="Gene3D" id="1.25.40.10">
    <property type="entry name" value="Tetratricopeptide repeat domain"/>
    <property type="match status" value="1"/>
</dbReference>
<dbReference type="SMART" id="SM00028">
    <property type="entry name" value="TPR"/>
    <property type="match status" value="1"/>
</dbReference>
<dbReference type="OrthoDB" id="9807628at2"/>
<dbReference type="Pfam" id="PF13519">
    <property type="entry name" value="VWA_2"/>
    <property type="match status" value="1"/>
</dbReference>
<dbReference type="PROSITE" id="PS50234">
    <property type="entry name" value="VWFA"/>
    <property type="match status" value="1"/>
</dbReference>
<keyword evidence="6" id="KW-1185">Reference proteome</keyword>
<dbReference type="InterPro" id="IPR002035">
    <property type="entry name" value="VWF_A"/>
</dbReference>
<name>R4YR67_OLEAN</name>
<evidence type="ECO:0000259" key="4">
    <source>
        <dbReference type="PROSITE" id="PS50234"/>
    </source>
</evidence>
<sequence>MELFFSQFHLLRPVWLLALIPALVLFILLLKRRLASARWNGIIDESLMPHVLDQMPTEQSRWPLWFILFAWVFTSIALSGPAWEQLPQPVQKKEDALVIVLDMSLSMAAQDVSPDRATRARQKVIDILKQRKEGLTALVAYAGDAYTVTPLTDDADTIINLVPALSPFIMPAMGSRPDKALALADKLILDAGLIKAKFLLITDGIQPKDIARIEKTLGRKKQQLSILTLGTEEGAPIAMQEGGFKRDSKGNIVLPKLELETIKQLATELNIRWHQMSFDDTDWQYLLDTDNRLQDSAAQENSIRNHSLDKNVIERQFDLWADQGYWLIFIVIIIAAFSFRRGWLLSIVFVITLQPETSYASVWDDAWQTKDQQAQKSFEQDPAKAAELFKDPNWKASSLYRAEKYEEAAENFSIDTHASSKQQAESHFNRGNALAHAGKLDQAIKAYEESLKLNNELADAEFNKALVEELLKEQEQKESENDQDSDEQQDSDEKQDFDEKQDSDENKSNDENSDQQKSDSQDSEQDDDSEQDKSEKQESDQKDSDEKENDKKDAEETDSDKKEAQSEQDKKSEEERKEQAEQERKAEQAQEGDEMSREEKQALEQWLNRIPDDPGGLLKRKFLYQYKQRDHQDEGEVSW</sequence>
<dbReference type="AlphaFoldDB" id="R4YR67"/>
<dbReference type="Pfam" id="PF00515">
    <property type="entry name" value="TPR_1"/>
    <property type="match status" value="1"/>
</dbReference>
<feature type="compositionally biased region" description="Basic and acidic residues" evidence="2">
    <location>
        <begin position="531"/>
        <end position="602"/>
    </location>
</feature>
<dbReference type="InterPro" id="IPR011990">
    <property type="entry name" value="TPR-like_helical_dom_sf"/>
</dbReference>
<feature type="compositionally biased region" description="Basic and acidic residues" evidence="2">
    <location>
        <begin position="491"/>
        <end position="520"/>
    </location>
</feature>
<gene>
    <name evidence="5" type="ORF">OLEAN_C15870</name>
</gene>
<feature type="repeat" description="TPR" evidence="1">
    <location>
        <begin position="424"/>
        <end position="457"/>
    </location>
</feature>
<keyword evidence="3" id="KW-1133">Transmembrane helix</keyword>
<dbReference type="SUPFAM" id="SSF53300">
    <property type="entry name" value="vWA-like"/>
    <property type="match status" value="1"/>
</dbReference>
<evidence type="ECO:0000256" key="3">
    <source>
        <dbReference type="SAM" id="Phobius"/>
    </source>
</evidence>
<dbReference type="PATRIC" id="fig|698738.3.peg.1642"/>
<proteinExistence type="predicted"/>
<keyword evidence="1" id="KW-0802">TPR repeat</keyword>
<dbReference type="InterPro" id="IPR050768">
    <property type="entry name" value="UPF0353/GerABKA_families"/>
</dbReference>
<dbReference type="KEGG" id="oai:OLEAN_C15870"/>
<organism evidence="5 6">
    <name type="scientific">Oleispira antarctica RB-8</name>
    <dbReference type="NCBI Taxonomy" id="698738"/>
    <lineage>
        <taxon>Bacteria</taxon>
        <taxon>Pseudomonadati</taxon>
        <taxon>Pseudomonadota</taxon>
        <taxon>Gammaproteobacteria</taxon>
        <taxon>Oceanospirillales</taxon>
        <taxon>Oceanospirillaceae</taxon>
        <taxon>Oleispira</taxon>
    </lineage>
</organism>
<keyword evidence="3" id="KW-0812">Transmembrane</keyword>
<feature type="transmembrane region" description="Helical" evidence="3">
    <location>
        <begin position="64"/>
        <end position="83"/>
    </location>
</feature>